<dbReference type="InterPro" id="IPR035965">
    <property type="entry name" value="PAS-like_dom_sf"/>
</dbReference>
<keyword evidence="6 10" id="KW-0418">Kinase</keyword>
<protein>
    <recommendedName>
        <fullName evidence="2">histidine kinase</fullName>
        <ecNumber evidence="2">2.7.13.3</ecNumber>
    </recommendedName>
</protein>
<proteinExistence type="predicted"/>
<dbReference type="Gene3D" id="1.10.287.130">
    <property type="match status" value="1"/>
</dbReference>
<keyword evidence="4" id="KW-0808">Transferase</keyword>
<evidence type="ECO:0000256" key="5">
    <source>
        <dbReference type="ARBA" id="ARBA00022741"/>
    </source>
</evidence>
<dbReference type="SMART" id="SM00387">
    <property type="entry name" value="HATPase_c"/>
    <property type="match status" value="1"/>
</dbReference>
<dbReference type="InterPro" id="IPR005467">
    <property type="entry name" value="His_kinase_dom"/>
</dbReference>
<keyword evidence="3" id="KW-0597">Phosphoprotein</keyword>
<dbReference type="PANTHER" id="PTHR43065:SF16">
    <property type="entry name" value="SENSORY HISTIDINE KINASE_PHOSPHATASE NTRB"/>
    <property type="match status" value="1"/>
</dbReference>
<dbReference type="EC" id="2.7.13.3" evidence="2"/>
<keyword evidence="8" id="KW-0902">Two-component regulatory system</keyword>
<dbReference type="SUPFAM" id="SSF55785">
    <property type="entry name" value="PYP-like sensor domain (PAS domain)"/>
    <property type="match status" value="1"/>
</dbReference>
<evidence type="ECO:0000256" key="8">
    <source>
        <dbReference type="ARBA" id="ARBA00023012"/>
    </source>
</evidence>
<dbReference type="InterPro" id="IPR036890">
    <property type="entry name" value="HATPase_C_sf"/>
</dbReference>
<keyword evidence="5" id="KW-0547">Nucleotide-binding</keyword>
<dbReference type="CDD" id="cd00082">
    <property type="entry name" value="HisKA"/>
    <property type="match status" value="1"/>
</dbReference>
<dbReference type="GO" id="GO:0016301">
    <property type="term" value="F:kinase activity"/>
    <property type="evidence" value="ECO:0007669"/>
    <property type="project" value="UniProtKB-KW"/>
</dbReference>
<dbReference type="NCBIfam" id="NF008293">
    <property type="entry name" value="PRK11073.1"/>
    <property type="match status" value="1"/>
</dbReference>
<dbReference type="PROSITE" id="PS50109">
    <property type="entry name" value="HIS_KIN"/>
    <property type="match status" value="1"/>
</dbReference>
<dbReference type="SMART" id="SM00388">
    <property type="entry name" value="HisKA"/>
    <property type="match status" value="1"/>
</dbReference>
<dbReference type="Proteomes" id="UP001143307">
    <property type="component" value="Unassembled WGS sequence"/>
</dbReference>
<keyword evidence="11" id="KW-1185">Reference proteome</keyword>
<dbReference type="SUPFAM" id="SSF55874">
    <property type="entry name" value="ATPase domain of HSP90 chaperone/DNA topoisomerase II/histidine kinase"/>
    <property type="match status" value="1"/>
</dbReference>
<dbReference type="InterPro" id="IPR013767">
    <property type="entry name" value="PAS_fold"/>
</dbReference>
<dbReference type="InterPro" id="IPR003594">
    <property type="entry name" value="HATPase_dom"/>
</dbReference>
<evidence type="ECO:0000256" key="4">
    <source>
        <dbReference type="ARBA" id="ARBA00022679"/>
    </source>
</evidence>
<accession>A0ABT3SV15</accession>
<evidence type="ECO:0000259" key="9">
    <source>
        <dbReference type="PROSITE" id="PS50109"/>
    </source>
</evidence>
<evidence type="ECO:0000313" key="11">
    <source>
        <dbReference type="Proteomes" id="UP001143307"/>
    </source>
</evidence>
<comment type="catalytic activity">
    <reaction evidence="1">
        <text>ATP + protein L-histidine = ADP + protein N-phospho-L-histidine.</text>
        <dbReference type="EC" id="2.7.13.3"/>
    </reaction>
</comment>
<evidence type="ECO:0000256" key="6">
    <source>
        <dbReference type="ARBA" id="ARBA00022777"/>
    </source>
</evidence>
<evidence type="ECO:0000256" key="1">
    <source>
        <dbReference type="ARBA" id="ARBA00000085"/>
    </source>
</evidence>
<reference evidence="10" key="1">
    <citation type="submission" date="2019-02" db="EMBL/GenBank/DDBJ databases">
        <authorList>
            <person name="Li S.-H."/>
        </authorList>
    </citation>
    <scope>NUCLEOTIDE SEQUENCE</scope>
    <source>
        <strain evidence="10">IMCC8485</strain>
    </source>
</reference>
<comment type="caution">
    <text evidence="10">The sequence shown here is derived from an EMBL/GenBank/DDBJ whole genome shotgun (WGS) entry which is preliminary data.</text>
</comment>
<dbReference type="InterPro" id="IPR003661">
    <property type="entry name" value="HisK_dim/P_dom"/>
</dbReference>
<dbReference type="SUPFAM" id="SSF47384">
    <property type="entry name" value="Homodimeric domain of signal transducing histidine kinase"/>
    <property type="match status" value="1"/>
</dbReference>
<keyword evidence="7" id="KW-0067">ATP-binding</keyword>
<dbReference type="InterPro" id="IPR036097">
    <property type="entry name" value="HisK_dim/P_sf"/>
</dbReference>
<evidence type="ECO:0000256" key="7">
    <source>
        <dbReference type="ARBA" id="ARBA00022840"/>
    </source>
</evidence>
<evidence type="ECO:0000313" key="10">
    <source>
        <dbReference type="EMBL" id="MCX2973837.1"/>
    </source>
</evidence>
<dbReference type="Gene3D" id="3.30.565.10">
    <property type="entry name" value="Histidine kinase-like ATPase, C-terminal domain"/>
    <property type="match status" value="1"/>
</dbReference>
<dbReference type="Pfam" id="PF02518">
    <property type="entry name" value="HATPase_c"/>
    <property type="match status" value="1"/>
</dbReference>
<dbReference type="Pfam" id="PF00989">
    <property type="entry name" value="PAS"/>
    <property type="match status" value="1"/>
</dbReference>
<dbReference type="PANTHER" id="PTHR43065">
    <property type="entry name" value="SENSOR HISTIDINE KINASE"/>
    <property type="match status" value="1"/>
</dbReference>
<dbReference type="InterPro" id="IPR004358">
    <property type="entry name" value="Sig_transdc_His_kin-like_C"/>
</dbReference>
<organism evidence="10 11">
    <name type="scientific">Candidatus Seongchinamella marina</name>
    <dbReference type="NCBI Taxonomy" id="2518990"/>
    <lineage>
        <taxon>Bacteria</taxon>
        <taxon>Pseudomonadati</taxon>
        <taxon>Pseudomonadota</taxon>
        <taxon>Gammaproteobacteria</taxon>
        <taxon>Cellvibrionales</taxon>
        <taxon>Halieaceae</taxon>
        <taxon>Seongchinamella</taxon>
    </lineage>
</organism>
<name>A0ABT3SV15_9GAMM</name>
<evidence type="ECO:0000256" key="2">
    <source>
        <dbReference type="ARBA" id="ARBA00012438"/>
    </source>
</evidence>
<feature type="domain" description="Histidine kinase" evidence="9">
    <location>
        <begin position="150"/>
        <end position="364"/>
    </location>
</feature>
<gene>
    <name evidence="10" type="ORF">EYC87_09630</name>
</gene>
<dbReference type="Gene3D" id="3.30.450.20">
    <property type="entry name" value="PAS domain"/>
    <property type="match status" value="1"/>
</dbReference>
<dbReference type="PRINTS" id="PR00344">
    <property type="entry name" value="BCTRLSENSOR"/>
</dbReference>
<dbReference type="EMBL" id="SHNP01000003">
    <property type="protein sequence ID" value="MCX2973837.1"/>
    <property type="molecule type" value="Genomic_DNA"/>
</dbReference>
<evidence type="ECO:0000256" key="3">
    <source>
        <dbReference type="ARBA" id="ARBA00022553"/>
    </source>
</evidence>
<sequence>MTLLKTKIHLTDNQMHQNQDILGNISTAVVSLDSELRVVSLNSSGQDLLEASEARSLGQPMHKLVANPETLMEVLRQVRADRSPLARRGMPLMLLSGREIHADLMLTPVSNSEHGINILLELQPVDRLLKISREESLHHAQETTREMIRGLAHEIKNPLGGVRGAAQLLARELPSAELEEYTNIIIREADRLRDLVDRLLGPNQQMDSQCMSIHEVLEHICNLVRAETDNRVELVRDYDPSLPDIIGDRSQLVQAVLNIVRNALQAAPSKKDCVITLRTRPQRQFTIGNQLHRLLCRLDIEDNGSGIPADMLHSVFMPMVTGRAEGTGLGLTIAQSIITRHGGMLECSSEPGHTRFSIYLPMDLNHG</sequence>
<dbReference type="Pfam" id="PF00512">
    <property type="entry name" value="HisKA"/>
    <property type="match status" value="1"/>
</dbReference>